<evidence type="ECO:0000256" key="4">
    <source>
        <dbReference type="SAM" id="SignalP"/>
    </source>
</evidence>
<dbReference type="GO" id="GO:0008009">
    <property type="term" value="F:chemokine activity"/>
    <property type="evidence" value="ECO:0007669"/>
    <property type="project" value="InterPro"/>
</dbReference>
<protein>
    <submittedName>
        <fullName evidence="6">CCL13 protein</fullName>
    </submittedName>
</protein>
<accession>A0A7L2BX81</accession>
<dbReference type="PANTHER" id="PTHR12015">
    <property type="entry name" value="SMALL INDUCIBLE CYTOKINE A"/>
    <property type="match status" value="1"/>
</dbReference>
<feature type="non-terminal residue" evidence="6">
    <location>
        <position position="99"/>
    </location>
</feature>
<keyword evidence="3 4" id="KW-0732">Signal</keyword>
<feature type="non-terminal residue" evidence="6">
    <location>
        <position position="1"/>
    </location>
</feature>
<evidence type="ECO:0000259" key="5">
    <source>
        <dbReference type="SMART" id="SM00199"/>
    </source>
</evidence>
<dbReference type="SMART" id="SM00199">
    <property type="entry name" value="SCY"/>
    <property type="match status" value="1"/>
</dbReference>
<feature type="signal peptide" evidence="4">
    <location>
        <begin position="1"/>
        <end position="21"/>
    </location>
</feature>
<dbReference type="Gene3D" id="2.40.50.40">
    <property type="match status" value="1"/>
</dbReference>
<sequence>MKVSWALLILLLAAAWNGSQGMSCEYQQGRSPPLSCPSSSSGGFHSRRIPEFRIQGYQHTAPSCTHRAVLVELLKGMVCVDPKQRWFQEYLRKQKKMST</sequence>
<dbReference type="AlphaFoldDB" id="A0A7L2BX81"/>
<reference evidence="6 7" key="1">
    <citation type="submission" date="2019-09" db="EMBL/GenBank/DDBJ databases">
        <title>Bird 10,000 Genomes (B10K) Project - Family phase.</title>
        <authorList>
            <person name="Zhang G."/>
        </authorList>
    </citation>
    <scope>NUCLEOTIDE SEQUENCE [LARGE SCALE GENOMIC DNA]</scope>
    <source>
        <strain evidence="6">B10K-DU-001-15</strain>
        <tissue evidence="6">Muscle</tissue>
    </source>
</reference>
<dbReference type="Proteomes" id="UP000571582">
    <property type="component" value="Unassembled WGS sequence"/>
</dbReference>
<dbReference type="InterPro" id="IPR001811">
    <property type="entry name" value="Chemokine_IL8-like_dom"/>
</dbReference>
<keyword evidence="1" id="KW-0145">Chemotaxis</keyword>
<feature type="chain" id="PRO_5029854984" evidence="4">
    <location>
        <begin position="22"/>
        <end position="99"/>
    </location>
</feature>
<name>A0A7L2BX81_9PASS</name>
<evidence type="ECO:0000313" key="7">
    <source>
        <dbReference type="Proteomes" id="UP000571582"/>
    </source>
</evidence>
<evidence type="ECO:0000256" key="1">
    <source>
        <dbReference type="ARBA" id="ARBA00022500"/>
    </source>
</evidence>
<keyword evidence="2" id="KW-0202">Cytokine</keyword>
<dbReference type="EMBL" id="VWYE01013961">
    <property type="protein sequence ID" value="NXQ29582.1"/>
    <property type="molecule type" value="Genomic_DNA"/>
</dbReference>
<evidence type="ECO:0000313" key="6">
    <source>
        <dbReference type="EMBL" id="NXQ29582.1"/>
    </source>
</evidence>
<evidence type="ECO:0000256" key="3">
    <source>
        <dbReference type="ARBA" id="ARBA00022729"/>
    </source>
</evidence>
<dbReference type="GO" id="GO:0030335">
    <property type="term" value="P:positive regulation of cell migration"/>
    <property type="evidence" value="ECO:0007669"/>
    <property type="project" value="TreeGrafter"/>
</dbReference>
<dbReference type="Pfam" id="PF00048">
    <property type="entry name" value="IL8"/>
    <property type="match status" value="1"/>
</dbReference>
<dbReference type="GO" id="GO:0006954">
    <property type="term" value="P:inflammatory response"/>
    <property type="evidence" value="ECO:0007669"/>
    <property type="project" value="TreeGrafter"/>
</dbReference>
<keyword evidence="7" id="KW-1185">Reference proteome</keyword>
<dbReference type="GO" id="GO:0048245">
    <property type="term" value="P:eosinophil chemotaxis"/>
    <property type="evidence" value="ECO:0007669"/>
    <property type="project" value="TreeGrafter"/>
</dbReference>
<gene>
    <name evidence="6" type="primary">Ccl13</name>
    <name evidence="6" type="ORF">ALACHE_R16015</name>
</gene>
<dbReference type="GO" id="GO:0005615">
    <property type="term" value="C:extracellular space"/>
    <property type="evidence" value="ECO:0007669"/>
    <property type="project" value="UniProtKB-KW"/>
</dbReference>
<dbReference type="SUPFAM" id="SSF54117">
    <property type="entry name" value="Interleukin 8-like chemokines"/>
    <property type="match status" value="1"/>
</dbReference>
<dbReference type="GO" id="GO:0048020">
    <property type="term" value="F:CCR chemokine receptor binding"/>
    <property type="evidence" value="ECO:0007669"/>
    <property type="project" value="TreeGrafter"/>
</dbReference>
<comment type="caution">
    <text evidence="6">The sequence shown here is derived from an EMBL/GenBank/DDBJ whole genome shotgun (WGS) entry which is preliminary data.</text>
</comment>
<dbReference type="InterPro" id="IPR039809">
    <property type="entry name" value="Chemokine_b/g/d"/>
</dbReference>
<dbReference type="PANTHER" id="PTHR12015:SF103">
    <property type="entry name" value="C-C MOTIF CHEMOKINE 4-RELATED"/>
    <property type="match status" value="1"/>
</dbReference>
<dbReference type="GO" id="GO:0070098">
    <property type="term" value="P:chemokine-mediated signaling pathway"/>
    <property type="evidence" value="ECO:0007669"/>
    <property type="project" value="TreeGrafter"/>
</dbReference>
<feature type="domain" description="Chemokine interleukin-8-like" evidence="5">
    <location>
        <begin position="38"/>
        <end position="94"/>
    </location>
</feature>
<dbReference type="InterPro" id="IPR036048">
    <property type="entry name" value="Interleukin_8-like_sf"/>
</dbReference>
<dbReference type="GO" id="GO:0061844">
    <property type="term" value="P:antimicrobial humoral immune response mediated by antimicrobial peptide"/>
    <property type="evidence" value="ECO:0007669"/>
    <property type="project" value="TreeGrafter"/>
</dbReference>
<organism evidence="6 7">
    <name type="scientific">Alaudala cheleensis</name>
    <name type="common">Asian short-toed lark</name>
    <dbReference type="NCBI Taxonomy" id="670337"/>
    <lineage>
        <taxon>Eukaryota</taxon>
        <taxon>Metazoa</taxon>
        <taxon>Chordata</taxon>
        <taxon>Craniata</taxon>
        <taxon>Vertebrata</taxon>
        <taxon>Euteleostomi</taxon>
        <taxon>Archelosauria</taxon>
        <taxon>Archosauria</taxon>
        <taxon>Dinosauria</taxon>
        <taxon>Saurischia</taxon>
        <taxon>Theropoda</taxon>
        <taxon>Coelurosauria</taxon>
        <taxon>Aves</taxon>
        <taxon>Neognathae</taxon>
        <taxon>Neoaves</taxon>
        <taxon>Telluraves</taxon>
        <taxon>Australaves</taxon>
        <taxon>Passeriformes</taxon>
        <taxon>Sylvioidea</taxon>
        <taxon>Alaudidae</taxon>
        <taxon>Alaudala</taxon>
    </lineage>
</organism>
<proteinExistence type="predicted"/>
<evidence type="ECO:0000256" key="2">
    <source>
        <dbReference type="ARBA" id="ARBA00022514"/>
    </source>
</evidence>